<keyword evidence="13" id="KW-0413">Isomerase</keyword>
<evidence type="ECO:0000313" key="20">
    <source>
        <dbReference type="Proteomes" id="UP001295684"/>
    </source>
</evidence>
<keyword evidence="7" id="KW-0347">Helicase</keyword>
<keyword evidence="14" id="KW-0539">Nucleus</keyword>
<evidence type="ECO:0000256" key="11">
    <source>
        <dbReference type="ARBA" id="ARBA00023125"/>
    </source>
</evidence>
<evidence type="ECO:0000256" key="9">
    <source>
        <dbReference type="ARBA" id="ARBA00023004"/>
    </source>
</evidence>
<dbReference type="FunFam" id="3.40.50.300:FF:000431">
    <property type="entry name" value="Regulator of telomere elongation helicase 1"/>
    <property type="match status" value="1"/>
</dbReference>
<keyword evidence="3" id="KW-0479">Metal-binding</keyword>
<feature type="domain" description="Helicase ATP-binding" evidence="18">
    <location>
        <begin position="59"/>
        <end position="325"/>
    </location>
</feature>
<protein>
    <recommendedName>
        <fullName evidence="16">Regulator of telomere elongation helicase 1 homolog</fullName>
    </recommendedName>
</protein>
<evidence type="ECO:0000256" key="2">
    <source>
        <dbReference type="ARBA" id="ARBA00022485"/>
    </source>
</evidence>
<dbReference type="PROSITE" id="PS00690">
    <property type="entry name" value="DEAH_ATP_HELICASE"/>
    <property type="match status" value="1"/>
</dbReference>
<feature type="compositionally biased region" description="Polar residues" evidence="17">
    <location>
        <begin position="835"/>
        <end position="846"/>
    </location>
</feature>
<keyword evidence="4" id="KW-0547">Nucleotide-binding</keyword>
<evidence type="ECO:0000256" key="15">
    <source>
        <dbReference type="ARBA" id="ARBA00049360"/>
    </source>
</evidence>
<dbReference type="GO" id="GO:0005524">
    <property type="term" value="F:ATP binding"/>
    <property type="evidence" value="ECO:0007669"/>
    <property type="project" value="UniProtKB-KW"/>
</dbReference>
<evidence type="ECO:0000256" key="1">
    <source>
        <dbReference type="ARBA" id="ARBA00004123"/>
    </source>
</evidence>
<evidence type="ECO:0000256" key="13">
    <source>
        <dbReference type="ARBA" id="ARBA00023235"/>
    </source>
</evidence>
<evidence type="ECO:0000313" key="19">
    <source>
        <dbReference type="EMBL" id="CAI2380171.1"/>
    </source>
</evidence>
<dbReference type="InterPro" id="IPR006555">
    <property type="entry name" value="ATP-dep_Helicase_C"/>
</dbReference>
<dbReference type="Pfam" id="PF13307">
    <property type="entry name" value="Helicase_C_2"/>
    <property type="match status" value="1"/>
</dbReference>
<dbReference type="InterPro" id="IPR010614">
    <property type="entry name" value="RAD3-like_helicase_DEAD"/>
</dbReference>
<evidence type="ECO:0000256" key="6">
    <source>
        <dbReference type="ARBA" id="ARBA00022801"/>
    </source>
</evidence>
<keyword evidence="11" id="KW-0238">DNA-binding</keyword>
<evidence type="ECO:0000256" key="8">
    <source>
        <dbReference type="ARBA" id="ARBA00022840"/>
    </source>
</evidence>
<dbReference type="CDD" id="cd17970">
    <property type="entry name" value="DEAHc_FancJ"/>
    <property type="match status" value="1"/>
</dbReference>
<keyword evidence="2" id="KW-0004">4Fe-4S</keyword>
<organism evidence="19 20">
    <name type="scientific">Euplotes crassus</name>
    <dbReference type="NCBI Taxonomy" id="5936"/>
    <lineage>
        <taxon>Eukaryota</taxon>
        <taxon>Sar</taxon>
        <taxon>Alveolata</taxon>
        <taxon>Ciliophora</taxon>
        <taxon>Intramacronucleata</taxon>
        <taxon>Spirotrichea</taxon>
        <taxon>Hypotrichia</taxon>
        <taxon>Euplotida</taxon>
        <taxon>Euplotidae</taxon>
        <taxon>Moneuplotes</taxon>
    </lineage>
</organism>
<gene>
    <name evidence="19" type="ORF">ECRASSUSDP1_LOCUS21600</name>
</gene>
<dbReference type="GO" id="GO:0051539">
    <property type="term" value="F:4 iron, 4 sulfur cluster binding"/>
    <property type="evidence" value="ECO:0007669"/>
    <property type="project" value="UniProtKB-KW"/>
</dbReference>
<dbReference type="PANTHER" id="PTHR11472:SF34">
    <property type="entry name" value="REGULATOR OF TELOMERE ELONGATION HELICASE 1"/>
    <property type="match status" value="1"/>
</dbReference>
<dbReference type="InterPro" id="IPR002464">
    <property type="entry name" value="DNA/RNA_helicase_DEAH_CS"/>
</dbReference>
<proteinExistence type="predicted"/>
<dbReference type="CDD" id="cd18788">
    <property type="entry name" value="SF2_C_XPD"/>
    <property type="match status" value="1"/>
</dbReference>
<keyword evidence="10" id="KW-0411">Iron-sulfur</keyword>
<evidence type="ECO:0000256" key="4">
    <source>
        <dbReference type="ARBA" id="ARBA00022741"/>
    </source>
</evidence>
<dbReference type="InterPro" id="IPR014001">
    <property type="entry name" value="Helicase_ATP-bd"/>
</dbReference>
<dbReference type="NCBIfam" id="TIGR00604">
    <property type="entry name" value="rad3"/>
    <property type="match status" value="1"/>
</dbReference>
<evidence type="ECO:0000256" key="10">
    <source>
        <dbReference type="ARBA" id="ARBA00023014"/>
    </source>
</evidence>
<dbReference type="PROSITE" id="PS51193">
    <property type="entry name" value="HELICASE_ATP_BIND_2"/>
    <property type="match status" value="1"/>
</dbReference>
<dbReference type="InterPro" id="IPR006554">
    <property type="entry name" value="Helicase-like_DEXD_c2"/>
</dbReference>
<dbReference type="Proteomes" id="UP001295684">
    <property type="component" value="Unassembled WGS sequence"/>
</dbReference>
<dbReference type="EMBL" id="CAMPGE010022098">
    <property type="protein sequence ID" value="CAI2380171.1"/>
    <property type="molecule type" value="Genomic_DNA"/>
</dbReference>
<dbReference type="InterPro" id="IPR045028">
    <property type="entry name" value="DinG/Rad3-like"/>
</dbReference>
<comment type="caution">
    <text evidence="19">The sequence shown here is derived from an EMBL/GenBank/DDBJ whole genome shotgun (WGS) entry which is preliminary data.</text>
</comment>
<dbReference type="GO" id="GO:0006281">
    <property type="term" value="P:DNA repair"/>
    <property type="evidence" value="ECO:0007669"/>
    <property type="project" value="UniProtKB-KW"/>
</dbReference>
<dbReference type="GO" id="GO:0005634">
    <property type="term" value="C:nucleus"/>
    <property type="evidence" value="ECO:0007669"/>
    <property type="project" value="UniProtKB-SubCell"/>
</dbReference>
<comment type="catalytic activity">
    <reaction evidence="15">
        <text>ATP + H2O = ADP + phosphate + H(+)</text>
        <dbReference type="Rhea" id="RHEA:13065"/>
        <dbReference type="ChEBI" id="CHEBI:15377"/>
        <dbReference type="ChEBI" id="CHEBI:15378"/>
        <dbReference type="ChEBI" id="CHEBI:30616"/>
        <dbReference type="ChEBI" id="CHEBI:43474"/>
        <dbReference type="ChEBI" id="CHEBI:456216"/>
    </reaction>
</comment>
<dbReference type="GO" id="GO:0016818">
    <property type="term" value="F:hydrolase activity, acting on acid anhydrides, in phosphorus-containing anhydrides"/>
    <property type="evidence" value="ECO:0007669"/>
    <property type="project" value="InterPro"/>
</dbReference>
<dbReference type="GO" id="GO:0003678">
    <property type="term" value="F:DNA helicase activity"/>
    <property type="evidence" value="ECO:0007669"/>
    <property type="project" value="InterPro"/>
</dbReference>
<dbReference type="Pfam" id="PF06733">
    <property type="entry name" value="DEAD_2"/>
    <property type="match status" value="1"/>
</dbReference>
<dbReference type="InterPro" id="IPR013020">
    <property type="entry name" value="Rad3/Chl1-like"/>
</dbReference>
<comment type="subcellular location">
    <subcellularLocation>
        <location evidence="1">Nucleus</location>
    </subcellularLocation>
</comment>
<dbReference type="PANTHER" id="PTHR11472">
    <property type="entry name" value="DNA REPAIR DEAD HELICASE RAD3/XP-D SUBFAMILY MEMBER"/>
    <property type="match status" value="1"/>
</dbReference>
<dbReference type="InterPro" id="IPR014013">
    <property type="entry name" value="Helic_SF1/SF2_ATP-bd_DinG/Rad3"/>
</dbReference>
<keyword evidence="9" id="KW-0408">Iron</keyword>
<evidence type="ECO:0000256" key="3">
    <source>
        <dbReference type="ARBA" id="ARBA00022723"/>
    </source>
</evidence>
<dbReference type="SMART" id="SM00491">
    <property type="entry name" value="HELICc2"/>
    <property type="match status" value="1"/>
</dbReference>
<dbReference type="AlphaFoldDB" id="A0AAD1XVS8"/>
<dbReference type="SMART" id="SM00488">
    <property type="entry name" value="DEXDc2"/>
    <property type="match status" value="1"/>
</dbReference>
<feature type="compositionally biased region" description="Acidic residues" evidence="17">
    <location>
        <begin position="1"/>
        <end position="10"/>
    </location>
</feature>
<evidence type="ECO:0000256" key="7">
    <source>
        <dbReference type="ARBA" id="ARBA00022806"/>
    </source>
</evidence>
<feature type="region of interest" description="Disordered" evidence="17">
    <location>
        <begin position="833"/>
        <end position="860"/>
    </location>
</feature>
<dbReference type="GO" id="GO:0046872">
    <property type="term" value="F:metal ion binding"/>
    <property type="evidence" value="ECO:0007669"/>
    <property type="project" value="UniProtKB-KW"/>
</dbReference>
<keyword evidence="20" id="KW-1185">Reference proteome</keyword>
<keyword evidence="5" id="KW-0227">DNA damage</keyword>
<evidence type="ECO:0000256" key="14">
    <source>
        <dbReference type="ARBA" id="ARBA00023242"/>
    </source>
</evidence>
<dbReference type="Gene3D" id="3.40.50.300">
    <property type="entry name" value="P-loop containing nucleotide triphosphate hydrolases"/>
    <property type="match status" value="2"/>
</dbReference>
<dbReference type="GO" id="GO:0003677">
    <property type="term" value="F:DNA binding"/>
    <property type="evidence" value="ECO:0007669"/>
    <property type="project" value="UniProtKB-KW"/>
</dbReference>
<dbReference type="SMART" id="SM00487">
    <property type="entry name" value="DEXDc"/>
    <property type="match status" value="1"/>
</dbReference>
<evidence type="ECO:0000259" key="18">
    <source>
        <dbReference type="PROSITE" id="PS51193"/>
    </source>
</evidence>
<evidence type="ECO:0000256" key="5">
    <source>
        <dbReference type="ARBA" id="ARBA00022763"/>
    </source>
</evidence>
<evidence type="ECO:0000256" key="12">
    <source>
        <dbReference type="ARBA" id="ARBA00023204"/>
    </source>
</evidence>
<feature type="region of interest" description="Disordered" evidence="17">
    <location>
        <begin position="1"/>
        <end position="31"/>
    </location>
</feature>
<evidence type="ECO:0000256" key="16">
    <source>
        <dbReference type="ARBA" id="ARBA00073810"/>
    </source>
</evidence>
<keyword evidence="8" id="KW-0067">ATP-binding</keyword>
<keyword evidence="12" id="KW-0234">DNA repair</keyword>
<dbReference type="InterPro" id="IPR027417">
    <property type="entry name" value="P-loop_NTPase"/>
</dbReference>
<sequence length="978" mass="111782">MDNIQYEDYEGYTKSTDPFRQDPAASAGENEGLAQELDQNSLIAVEEDLKEKHFEIDLEGSKVYFPFRPYETQEEYMNQVLTACNNQQNGLLESPTGTGKTLSLLCATLGWLKDQRDQRKHTKTRILYCSRTHSQINQVIKELKETIYRPKTVLLGSKDQMCVNSLVNSFSGSTLNSKCKSLREGKLSGMSCHAYSNTVGRKNPKGVGDEIMDIEDLHRVGKELNICPYYLQKARVENADLILMPYNYILDWKVRKQFAVYFENSVIIFDEAHNIERVCEEISSFEVTTSLINDSIFELNSIQKKVLANQENSVCTNRDIFLMRTFLADFKENFNNFDCEKDVRSESINPEITTLPGNVIFEIALPRILKISDPLEVKKTTKELYKAAQNILDEIATGDKNLSSNLVVMEDILRTVGGLYNLTQLQKEQSVEQDPDKKKDIEDYFVAIIDETTSFSSFNISKKPKSGDPGTARKLGFWCFNPGLGFQKLQGLNPVSILLTSGTLSPMECFTKELNTEFKVVIECPHVIPDRQFLVNVITKGPDTEGFNFTYKQRENREMQKDLGEALLQICQISPGGVLCFFPSYALMNKLKQSWEQERILDKINSIKKVYYEPSNSKKCRSIIRRYYKDVYNGGALLMAICRGKIAEGIDFSDDAARTVIQIGIPFPMLKEPKTILKKRYLDKASATDSTCLTGKEWYSLQATRAFNQAIGRVIRHKEDYGNIILMDERFAMSEFNQQISKWLRESIKINYSFDKFLKEVEAFFDQINELDLKPKPQIDYFDDEKITIGESSLGKGFQAEGSGPNFGGSDCPDFNIDTSLLKRRSKFKRGFTKVPQTNSKKSNPCSKFKRGGKKRDNKALAKPDKFQTQLQISQVSTDCLLEFATFMTREVYSSIELKFIKINNSKDYIPAAKEFISLIFPKDEDKVDQSSPEFYKKLTIIGEAIEYIPCSIKRDRLKVLLQEYLFPDKDFTKINSG</sequence>
<evidence type="ECO:0000256" key="17">
    <source>
        <dbReference type="SAM" id="MobiDB-lite"/>
    </source>
</evidence>
<name>A0AAD1XVS8_EUPCR</name>
<feature type="compositionally biased region" description="Basic residues" evidence="17">
    <location>
        <begin position="848"/>
        <end position="857"/>
    </location>
</feature>
<accession>A0AAD1XVS8</accession>
<reference evidence="19" key="1">
    <citation type="submission" date="2023-07" db="EMBL/GenBank/DDBJ databases">
        <authorList>
            <consortium name="AG Swart"/>
            <person name="Singh M."/>
            <person name="Singh A."/>
            <person name="Seah K."/>
            <person name="Emmerich C."/>
        </authorList>
    </citation>
    <scope>NUCLEOTIDE SEQUENCE</scope>
    <source>
        <strain evidence="19">DP1</strain>
    </source>
</reference>
<dbReference type="SUPFAM" id="SSF52540">
    <property type="entry name" value="P-loop containing nucleoside triphosphate hydrolases"/>
    <property type="match status" value="1"/>
</dbReference>
<keyword evidence="6" id="KW-0378">Hydrolase</keyword>